<comment type="caution">
    <text evidence="2">The sequence shown here is derived from an EMBL/GenBank/DDBJ whole genome shotgun (WGS) entry which is preliminary data.</text>
</comment>
<reference evidence="2 3" key="1">
    <citation type="submission" date="2020-12" db="EMBL/GenBank/DDBJ databases">
        <title>Concerted genomic and epigenomic changes stabilize Arabidopsis allopolyploids.</title>
        <authorList>
            <person name="Chen Z."/>
        </authorList>
    </citation>
    <scope>NUCLEOTIDE SEQUENCE [LARGE SCALE GENOMIC DNA]</scope>
    <source>
        <strain evidence="2">Allo738</strain>
        <tissue evidence="2">Leaf</tissue>
    </source>
</reference>
<protein>
    <submittedName>
        <fullName evidence="2">Retrotransposon gag domain</fullName>
    </submittedName>
</protein>
<evidence type="ECO:0000313" key="2">
    <source>
        <dbReference type="EMBL" id="KAG7541522.1"/>
    </source>
</evidence>
<keyword evidence="3" id="KW-1185">Reference proteome</keyword>
<evidence type="ECO:0000259" key="1">
    <source>
        <dbReference type="Pfam" id="PF03732"/>
    </source>
</evidence>
<accession>A0A8T1Y2N6</accession>
<dbReference type="InterPro" id="IPR005162">
    <property type="entry name" value="Retrotrans_gag_dom"/>
</dbReference>
<dbReference type="Proteomes" id="UP000694240">
    <property type="component" value="Chromosome 12"/>
</dbReference>
<gene>
    <name evidence="2" type="ORF">ISN45_Aa07g016090</name>
</gene>
<name>A0A8T1Y2N6_9BRAS</name>
<proteinExistence type="predicted"/>
<evidence type="ECO:0000313" key="3">
    <source>
        <dbReference type="Proteomes" id="UP000694240"/>
    </source>
</evidence>
<dbReference type="Pfam" id="PF03732">
    <property type="entry name" value="Retrotrans_gag"/>
    <property type="match status" value="1"/>
</dbReference>
<sequence length="479" mass="55856">MAESRATVRKLEEAGRSRSDMMIRTGTTNYYFGETRLAKLDCPRFSGDKVTEWLFKVEQFFEIDPTPDDMKIGLVSNLFDDLAATWHQWMVQSVFWKHVMHDWMTYKMLLQGKFKELEVDPIVELNQLQETDGIVDYHEKFELIKSRLNLPEAYLVSIFLAGLRTDMQINVKMFQPQSIEQCLMLGRLYEKAQNHWKRLTIKTDGDDYPKEAQPLNVQSDAARPSLSNFQVHNSSHEDKESSDGKTAIQQKISVEVESLLQQQELICEQAHPQNVVTTRVFHKPTSHQDNEFSVRKQSIQQESYVGVKKLLQHTEHLFQIEMQTSVVIVPEAAIMLMIARTLFFQNKPIMSSTLTHTAYQLFDQCSPLLQQKGKKKGRKLPKSWMFKFRKKIDEKLSFNLIITYPNTKTEDGTTMRSTRRDNLVAMQRPNGFDVSLDMYYVRQPTKLMKRSKACCKHCSKFFLYKTGSKTTATNHFKRQ</sequence>
<feature type="domain" description="Retrotransposon gag" evidence="1">
    <location>
        <begin position="74"/>
        <end position="165"/>
    </location>
</feature>
<dbReference type="EMBL" id="JAEFBK010000012">
    <property type="protein sequence ID" value="KAG7541522.1"/>
    <property type="molecule type" value="Genomic_DNA"/>
</dbReference>
<dbReference type="AlphaFoldDB" id="A0A8T1Y2N6"/>
<organism evidence="2 3">
    <name type="scientific">Arabidopsis thaliana x Arabidopsis arenosa</name>
    <dbReference type="NCBI Taxonomy" id="1240361"/>
    <lineage>
        <taxon>Eukaryota</taxon>
        <taxon>Viridiplantae</taxon>
        <taxon>Streptophyta</taxon>
        <taxon>Embryophyta</taxon>
        <taxon>Tracheophyta</taxon>
        <taxon>Spermatophyta</taxon>
        <taxon>Magnoliopsida</taxon>
        <taxon>eudicotyledons</taxon>
        <taxon>Gunneridae</taxon>
        <taxon>Pentapetalae</taxon>
        <taxon>rosids</taxon>
        <taxon>malvids</taxon>
        <taxon>Brassicales</taxon>
        <taxon>Brassicaceae</taxon>
        <taxon>Camelineae</taxon>
        <taxon>Arabidopsis</taxon>
    </lineage>
</organism>